<reference evidence="2" key="1">
    <citation type="journal article" date="2015" name="Nature">
        <title>Complex archaea that bridge the gap between prokaryotes and eukaryotes.</title>
        <authorList>
            <person name="Spang A."/>
            <person name="Saw J.H."/>
            <person name="Jorgensen S.L."/>
            <person name="Zaremba-Niedzwiedzka K."/>
            <person name="Martijn J."/>
            <person name="Lind A.E."/>
            <person name="van Eijk R."/>
            <person name="Schleper C."/>
            <person name="Guy L."/>
            <person name="Ettema T.J."/>
        </authorList>
    </citation>
    <scope>NUCLEOTIDE SEQUENCE</scope>
</reference>
<dbReference type="AlphaFoldDB" id="A0A0F9X3V5"/>
<evidence type="ECO:0000313" key="2">
    <source>
        <dbReference type="EMBL" id="KKN86183.1"/>
    </source>
</evidence>
<sequence>MDLMNSLTLGDYVRLDAEMEGLELDSATPEAMQKLAAAGRDAYEALPGRDRERLKGFIRRRRHRDMSSSDADTELS</sequence>
<comment type="caution">
    <text evidence="2">The sequence shown here is derived from an EMBL/GenBank/DDBJ whole genome shotgun (WGS) entry which is preliminary data.</text>
</comment>
<feature type="region of interest" description="Disordered" evidence="1">
    <location>
        <begin position="57"/>
        <end position="76"/>
    </location>
</feature>
<evidence type="ECO:0000256" key="1">
    <source>
        <dbReference type="SAM" id="MobiDB-lite"/>
    </source>
</evidence>
<accession>A0A0F9X3V5</accession>
<protein>
    <submittedName>
        <fullName evidence="2">Uncharacterized protein</fullName>
    </submittedName>
</protein>
<proteinExistence type="predicted"/>
<gene>
    <name evidence="2" type="ORF">LCGC14_0270520</name>
</gene>
<name>A0A0F9X3V5_9ZZZZ</name>
<organism evidence="2">
    <name type="scientific">marine sediment metagenome</name>
    <dbReference type="NCBI Taxonomy" id="412755"/>
    <lineage>
        <taxon>unclassified sequences</taxon>
        <taxon>metagenomes</taxon>
        <taxon>ecological metagenomes</taxon>
    </lineage>
</organism>
<dbReference type="EMBL" id="LAZR01000150">
    <property type="protein sequence ID" value="KKN86183.1"/>
    <property type="molecule type" value="Genomic_DNA"/>
</dbReference>